<dbReference type="Gene3D" id="2.60.40.10">
    <property type="entry name" value="Immunoglobulins"/>
    <property type="match status" value="1"/>
</dbReference>
<accession>A0A8C8STC1</accession>
<proteinExistence type="predicted"/>
<feature type="region of interest" description="Disordered" evidence="5">
    <location>
        <begin position="122"/>
        <end position="142"/>
    </location>
</feature>
<evidence type="ECO:0000256" key="4">
    <source>
        <dbReference type="ARBA" id="ARBA00023319"/>
    </source>
</evidence>
<keyword evidence="3" id="KW-0325">Glycoprotein</keyword>
<keyword evidence="8" id="KW-1185">Reference proteome</keyword>
<protein>
    <recommendedName>
        <fullName evidence="6">Immunoglobulin domain-containing protein</fullName>
    </recommendedName>
</protein>
<dbReference type="Ensembl" id="ENSPCET00000024267.1">
    <property type="protein sequence ID" value="ENSPCEP00000023483.1"/>
    <property type="gene ID" value="ENSPCEG00000017805.1"/>
</dbReference>
<dbReference type="InterPro" id="IPR050412">
    <property type="entry name" value="Ig-like_Receptors_ImmuneReg"/>
</dbReference>
<dbReference type="Pfam" id="PF00047">
    <property type="entry name" value="ig"/>
    <property type="match status" value="1"/>
</dbReference>
<evidence type="ECO:0000256" key="3">
    <source>
        <dbReference type="ARBA" id="ARBA00023180"/>
    </source>
</evidence>
<feature type="domain" description="Immunoglobulin" evidence="6">
    <location>
        <begin position="31"/>
        <end position="116"/>
    </location>
</feature>
<evidence type="ECO:0000313" key="7">
    <source>
        <dbReference type="Ensembl" id="ENSPCEP00000023483.1"/>
    </source>
</evidence>
<dbReference type="GO" id="GO:0002764">
    <property type="term" value="P:immune response-regulating signaling pathway"/>
    <property type="evidence" value="ECO:0007669"/>
    <property type="project" value="TreeGrafter"/>
</dbReference>
<dbReference type="FunFam" id="2.60.40.10:FF:000033">
    <property type="entry name" value="Killer cell immunoglobulin-like receptor"/>
    <property type="match status" value="1"/>
</dbReference>
<dbReference type="PANTHER" id="PTHR11738:SF186">
    <property type="entry name" value="OSTEOCLAST-ASSOCIATED IMMUNOGLOBULIN-LIKE RECEPTOR"/>
    <property type="match status" value="1"/>
</dbReference>
<dbReference type="InterPro" id="IPR003599">
    <property type="entry name" value="Ig_sub"/>
</dbReference>
<reference evidence="7" key="1">
    <citation type="submission" date="2025-05" db="UniProtKB">
        <authorList>
            <consortium name="Ensembl"/>
        </authorList>
    </citation>
    <scope>IDENTIFICATION</scope>
</reference>
<dbReference type="PANTHER" id="PTHR11738">
    <property type="entry name" value="MHC CLASS I NK CELL RECEPTOR"/>
    <property type="match status" value="1"/>
</dbReference>
<dbReference type="InterPro" id="IPR013151">
    <property type="entry name" value="Immunoglobulin_dom"/>
</dbReference>
<evidence type="ECO:0000256" key="2">
    <source>
        <dbReference type="ARBA" id="ARBA00023157"/>
    </source>
</evidence>
<evidence type="ECO:0000256" key="1">
    <source>
        <dbReference type="ARBA" id="ARBA00022737"/>
    </source>
</evidence>
<name>A0A8C8STC1_9SAUR</name>
<keyword evidence="2" id="KW-1015">Disulfide bond</keyword>
<evidence type="ECO:0000256" key="5">
    <source>
        <dbReference type="SAM" id="MobiDB-lite"/>
    </source>
</evidence>
<keyword evidence="4" id="KW-0393">Immunoglobulin domain</keyword>
<dbReference type="InterPro" id="IPR013783">
    <property type="entry name" value="Ig-like_fold"/>
</dbReference>
<evidence type="ECO:0000259" key="6">
    <source>
        <dbReference type="SMART" id="SM00409"/>
    </source>
</evidence>
<dbReference type="AlphaFoldDB" id="A0A8C8STC1"/>
<sequence length="220" mass="23852">ALVSGTAVPIPSLCFPTPGPDRYPKPSIAVSPGVQVLAGQSWTIRCWAPYAGMSFVLYRAREFQTERVPRGEPPTAEFYLGNASAADAGRYTCYFHTTSEPFIWSNASEPVELRVTGVVGNTGPFPSRGAGPHQTPGEGLAGSGGREWGLEPFLCRTPCFQLISYRWAIVISHGGSWLFQMFPSFGRSSWMWLGSSGLWPGSQPMGTMGQPASIFQRSKP</sequence>
<dbReference type="Ensembl" id="ENSPCET00000019079.1">
    <property type="protein sequence ID" value="ENSPCEP00000018457.1"/>
    <property type="gene ID" value="ENSPCEG00000014389.1"/>
</dbReference>
<dbReference type="SMART" id="SM00409">
    <property type="entry name" value="IG"/>
    <property type="match status" value="1"/>
</dbReference>
<evidence type="ECO:0000313" key="8">
    <source>
        <dbReference type="Proteomes" id="UP000694393"/>
    </source>
</evidence>
<keyword evidence="1" id="KW-0677">Repeat</keyword>
<dbReference type="Proteomes" id="UP000694393">
    <property type="component" value="Unplaced"/>
</dbReference>
<dbReference type="SUPFAM" id="SSF48726">
    <property type="entry name" value="Immunoglobulin"/>
    <property type="match status" value="1"/>
</dbReference>
<dbReference type="InterPro" id="IPR036179">
    <property type="entry name" value="Ig-like_dom_sf"/>
</dbReference>
<organism evidence="7 8">
    <name type="scientific">Pelusios castaneus</name>
    <name type="common">West African mud turtle</name>
    <dbReference type="NCBI Taxonomy" id="367368"/>
    <lineage>
        <taxon>Eukaryota</taxon>
        <taxon>Metazoa</taxon>
        <taxon>Chordata</taxon>
        <taxon>Craniata</taxon>
        <taxon>Vertebrata</taxon>
        <taxon>Euteleostomi</taxon>
        <taxon>Archelosauria</taxon>
        <taxon>Testudinata</taxon>
        <taxon>Testudines</taxon>
        <taxon>Pleurodira</taxon>
        <taxon>Pelomedusidae</taxon>
        <taxon>Pelusios</taxon>
    </lineage>
</organism>